<evidence type="ECO:0000313" key="1">
    <source>
        <dbReference type="EMBL" id="GFZ88140.1"/>
    </source>
</evidence>
<proteinExistence type="predicted"/>
<dbReference type="InterPro" id="IPR027417">
    <property type="entry name" value="P-loop_NTPase"/>
</dbReference>
<dbReference type="EMBL" id="BMHE01000019">
    <property type="protein sequence ID" value="GFZ88140.1"/>
    <property type="molecule type" value="Genomic_DNA"/>
</dbReference>
<keyword evidence="2" id="KW-1185">Reference proteome</keyword>
<comment type="caution">
    <text evidence="1">The sequence shown here is derived from an EMBL/GenBank/DDBJ whole genome shotgun (WGS) entry which is preliminary data.</text>
</comment>
<evidence type="ECO:0000313" key="2">
    <source>
        <dbReference type="Proteomes" id="UP000615455"/>
    </source>
</evidence>
<dbReference type="Gene3D" id="3.40.50.300">
    <property type="entry name" value="P-loop containing nucleotide triphosphate hydrolases"/>
    <property type="match status" value="1"/>
</dbReference>
<accession>A0ABQ1EUQ7</accession>
<sequence>MGALTNRTKVLSFYSSSGSSGKSITALHLAKQLSLRGERVFYLSLESISAASLWLNGDSGGFSQLLYYLKSTPDSLAPKLQLYKSHDARLRFDYLIANDQIREMYEMSGEHAKLLVEALIALDAYDFILIDLESSIYPRILKSLELSDYILWLVRDDLNDFFKTKALYKQLGLKSNVHFVMNKYTGSQMNDLQALDKKLTCKLPYIPEWKSLSSPEQVWQSAIFSGQVYEMFLVILGRSYSQSASHLEGAAAS</sequence>
<name>A0ABQ1EUQ7_9BACL</name>
<gene>
    <name evidence="1" type="ORF">GCM10008018_37840</name>
</gene>
<dbReference type="Proteomes" id="UP000615455">
    <property type="component" value="Unassembled WGS sequence"/>
</dbReference>
<protein>
    <recommendedName>
        <fullName evidence="3">ParA family protein</fullName>
    </recommendedName>
</protein>
<organism evidence="1 2">
    <name type="scientific">Paenibacillus marchantiophytorum</name>
    <dbReference type="NCBI Taxonomy" id="1619310"/>
    <lineage>
        <taxon>Bacteria</taxon>
        <taxon>Bacillati</taxon>
        <taxon>Bacillota</taxon>
        <taxon>Bacilli</taxon>
        <taxon>Bacillales</taxon>
        <taxon>Paenibacillaceae</taxon>
        <taxon>Paenibacillus</taxon>
    </lineage>
</organism>
<dbReference type="PANTHER" id="PTHR13696:SF52">
    <property type="entry name" value="PARA FAMILY PROTEIN CT_582"/>
    <property type="match status" value="1"/>
</dbReference>
<dbReference type="PANTHER" id="PTHR13696">
    <property type="entry name" value="P-LOOP CONTAINING NUCLEOSIDE TRIPHOSPHATE HYDROLASE"/>
    <property type="match status" value="1"/>
</dbReference>
<evidence type="ECO:0008006" key="3">
    <source>
        <dbReference type="Google" id="ProtNLM"/>
    </source>
</evidence>
<dbReference type="SUPFAM" id="SSF52540">
    <property type="entry name" value="P-loop containing nucleoside triphosphate hydrolases"/>
    <property type="match status" value="1"/>
</dbReference>
<dbReference type="InterPro" id="IPR050678">
    <property type="entry name" value="DNA_Partitioning_ATPase"/>
</dbReference>
<reference evidence="2" key="1">
    <citation type="journal article" date="2019" name="Int. J. Syst. Evol. Microbiol.">
        <title>The Global Catalogue of Microorganisms (GCM) 10K type strain sequencing project: providing services to taxonomists for standard genome sequencing and annotation.</title>
        <authorList>
            <consortium name="The Broad Institute Genomics Platform"/>
            <consortium name="The Broad Institute Genome Sequencing Center for Infectious Disease"/>
            <person name="Wu L."/>
            <person name="Ma J."/>
        </authorList>
    </citation>
    <scope>NUCLEOTIDE SEQUENCE [LARGE SCALE GENOMIC DNA]</scope>
    <source>
        <strain evidence="2">CGMCC 1.15043</strain>
    </source>
</reference>